<evidence type="ECO:0000313" key="5">
    <source>
        <dbReference type="Proteomes" id="UP000655868"/>
    </source>
</evidence>
<protein>
    <submittedName>
        <fullName evidence="4">TetR family transcriptional regulator</fullName>
    </submittedName>
</protein>
<name>A0A934NRR0_9NOCA</name>
<organism evidence="4 5">
    <name type="scientific">Antrihabitans stalagmiti</name>
    <dbReference type="NCBI Taxonomy" id="2799499"/>
    <lineage>
        <taxon>Bacteria</taxon>
        <taxon>Bacillati</taxon>
        <taxon>Actinomycetota</taxon>
        <taxon>Actinomycetes</taxon>
        <taxon>Mycobacteriales</taxon>
        <taxon>Nocardiaceae</taxon>
        <taxon>Antrihabitans</taxon>
    </lineage>
</organism>
<reference evidence="4" key="1">
    <citation type="submission" date="2020-12" db="EMBL/GenBank/DDBJ databases">
        <title>Antrihabitans popcorni sp. nov. and Antrihabitans auranticaus sp. nov., isolated from a larva cave.</title>
        <authorList>
            <person name="Lee S.D."/>
            <person name="Kim I.S."/>
        </authorList>
    </citation>
    <scope>NUCLEOTIDE SEQUENCE</scope>
    <source>
        <strain evidence="4">YC3-6</strain>
    </source>
</reference>
<dbReference type="GO" id="GO:0003677">
    <property type="term" value="F:DNA binding"/>
    <property type="evidence" value="ECO:0007669"/>
    <property type="project" value="UniProtKB-UniRule"/>
</dbReference>
<accession>A0A934NRR0</accession>
<dbReference type="Gene3D" id="1.10.357.10">
    <property type="entry name" value="Tetracycline Repressor, domain 2"/>
    <property type="match status" value="1"/>
</dbReference>
<dbReference type="EMBL" id="JAEMNV010000004">
    <property type="protein sequence ID" value="MBJ8340099.1"/>
    <property type="molecule type" value="Genomic_DNA"/>
</dbReference>
<dbReference type="PANTHER" id="PTHR47752:SF1">
    <property type="entry name" value="HTH-TYPE TRANSCRIPTIONAL REPRESSOR FABR"/>
    <property type="match status" value="1"/>
</dbReference>
<evidence type="ECO:0000256" key="2">
    <source>
        <dbReference type="PROSITE-ProRule" id="PRU00335"/>
    </source>
</evidence>
<sequence length="276" mass="29534">MPKASSPAKAFQNSVHACTLRFVKANPETKQAVVDAARTWLGDRDPATVSLREVARALGTTPTSMYRHFDSMHDLRVALGLQQGTRPVVAEAPTSVPESFTDSFVDRAASPERIRTVIAELMGETFSIGPIGVGPGQRAKAVAQGRVGTIEVVQGPNRTLHAQVPVSLEIVIVVGRMRKNVAARIVVPITIAPQVNGALELLIDVVRPRPSAIAVTLDERRMSANVLKIGRIDSLLRAQTITYIDTVLDSPAGRAATVIDLGDLIDTAWQPGMIAS</sequence>
<proteinExistence type="predicted"/>
<feature type="DNA-binding region" description="H-T-H motif" evidence="2">
    <location>
        <begin position="50"/>
        <end position="69"/>
    </location>
</feature>
<dbReference type="InterPro" id="IPR050692">
    <property type="entry name" value="HTH_transcr_repressor_FabR"/>
</dbReference>
<dbReference type="PROSITE" id="PS50977">
    <property type="entry name" value="HTH_TETR_2"/>
    <property type="match status" value="1"/>
</dbReference>
<comment type="caution">
    <text evidence="4">The sequence shown here is derived from an EMBL/GenBank/DDBJ whole genome shotgun (WGS) entry which is preliminary data.</text>
</comment>
<gene>
    <name evidence="4" type="ORF">JGU71_14495</name>
</gene>
<dbReference type="InterPro" id="IPR001647">
    <property type="entry name" value="HTH_TetR"/>
</dbReference>
<dbReference type="PANTHER" id="PTHR47752">
    <property type="entry name" value="HTH-TYPE TRANSCRIPTIONAL REPRESSOR FABR"/>
    <property type="match status" value="1"/>
</dbReference>
<dbReference type="SUPFAM" id="SSF46689">
    <property type="entry name" value="Homeodomain-like"/>
    <property type="match status" value="1"/>
</dbReference>
<evidence type="ECO:0000313" key="4">
    <source>
        <dbReference type="EMBL" id="MBJ8340099.1"/>
    </source>
</evidence>
<keyword evidence="1 2" id="KW-0238">DNA-binding</keyword>
<dbReference type="AlphaFoldDB" id="A0A934NRR0"/>
<dbReference type="InterPro" id="IPR009057">
    <property type="entry name" value="Homeodomain-like_sf"/>
</dbReference>
<evidence type="ECO:0000259" key="3">
    <source>
        <dbReference type="PROSITE" id="PS50977"/>
    </source>
</evidence>
<keyword evidence="5" id="KW-1185">Reference proteome</keyword>
<dbReference type="Pfam" id="PF00440">
    <property type="entry name" value="TetR_N"/>
    <property type="match status" value="1"/>
</dbReference>
<evidence type="ECO:0000256" key="1">
    <source>
        <dbReference type="ARBA" id="ARBA00023125"/>
    </source>
</evidence>
<dbReference type="Proteomes" id="UP000655868">
    <property type="component" value="Unassembled WGS sequence"/>
</dbReference>
<feature type="domain" description="HTH tetR-type" evidence="3">
    <location>
        <begin position="27"/>
        <end position="87"/>
    </location>
</feature>